<comment type="caution">
    <text evidence="4">The sequence shown here is derived from an EMBL/GenBank/DDBJ whole genome shotgun (WGS) entry which is preliminary data.</text>
</comment>
<dbReference type="InterPro" id="IPR035979">
    <property type="entry name" value="RBD_domain_sf"/>
</dbReference>
<feature type="compositionally biased region" description="Polar residues" evidence="2">
    <location>
        <begin position="18"/>
        <end position="34"/>
    </location>
</feature>
<dbReference type="GO" id="GO:0006406">
    <property type="term" value="P:mRNA export from nucleus"/>
    <property type="evidence" value="ECO:0007669"/>
    <property type="project" value="TreeGrafter"/>
</dbReference>
<evidence type="ECO:0000256" key="2">
    <source>
        <dbReference type="SAM" id="MobiDB-lite"/>
    </source>
</evidence>
<dbReference type="InterPro" id="IPR000504">
    <property type="entry name" value="RRM_dom"/>
</dbReference>
<evidence type="ECO:0000256" key="1">
    <source>
        <dbReference type="ARBA" id="ARBA00022884"/>
    </source>
</evidence>
<evidence type="ECO:0000313" key="5">
    <source>
        <dbReference type="Proteomes" id="UP001222325"/>
    </source>
</evidence>
<name>A0AAD6XG90_9AGAR</name>
<gene>
    <name evidence="4" type="ORF">B0H15DRAFT_573522</name>
</gene>
<organism evidence="4 5">
    <name type="scientific">Mycena belliarum</name>
    <dbReference type="NCBI Taxonomy" id="1033014"/>
    <lineage>
        <taxon>Eukaryota</taxon>
        <taxon>Fungi</taxon>
        <taxon>Dikarya</taxon>
        <taxon>Basidiomycota</taxon>
        <taxon>Agaricomycotina</taxon>
        <taxon>Agaricomycetes</taxon>
        <taxon>Agaricomycetidae</taxon>
        <taxon>Agaricales</taxon>
        <taxon>Marasmiineae</taxon>
        <taxon>Mycenaceae</taxon>
        <taxon>Mycena</taxon>
    </lineage>
</organism>
<keyword evidence="5" id="KW-1185">Reference proteome</keyword>
<dbReference type="PANTHER" id="PTHR19965">
    <property type="entry name" value="RNA AND EXPORT FACTOR BINDING PROTEIN"/>
    <property type="match status" value="1"/>
</dbReference>
<sequence>MASLLERMSLPTGGPSGPTRSRTATSARNASPYNRPNPIPKGDVESAWTHDMFDQHNSLSARMNNPPAAPKANLNIIARKALQAATSSELSIKGAGSASQGNVVEVTGLVAGTTPDDVVAIFKRCGEVVKAASISTSPEVTIRVTFKAPSAASAAVGKFHNQPADGKTLSVRIVGSTATGLGGRLGGPDGLGLVREEGSVDILMDTPTEGGSKMRSDSLLRADPRAQVLVAPPGADPADYVQAPAGPRNGGTWRRGGGGGGGGRGRGGRRGGGKRGGNGGGRMDVD</sequence>
<accession>A0AAD6XG90</accession>
<dbReference type="Proteomes" id="UP001222325">
    <property type="component" value="Unassembled WGS sequence"/>
</dbReference>
<evidence type="ECO:0000259" key="3">
    <source>
        <dbReference type="Pfam" id="PF00076"/>
    </source>
</evidence>
<reference evidence="4" key="1">
    <citation type="submission" date="2023-03" db="EMBL/GenBank/DDBJ databases">
        <title>Massive genome expansion in bonnet fungi (Mycena s.s.) driven by repeated elements and novel gene families across ecological guilds.</title>
        <authorList>
            <consortium name="Lawrence Berkeley National Laboratory"/>
            <person name="Harder C.B."/>
            <person name="Miyauchi S."/>
            <person name="Viragh M."/>
            <person name="Kuo A."/>
            <person name="Thoen E."/>
            <person name="Andreopoulos B."/>
            <person name="Lu D."/>
            <person name="Skrede I."/>
            <person name="Drula E."/>
            <person name="Henrissat B."/>
            <person name="Morin E."/>
            <person name="Kohler A."/>
            <person name="Barry K."/>
            <person name="LaButti K."/>
            <person name="Morin E."/>
            <person name="Salamov A."/>
            <person name="Lipzen A."/>
            <person name="Mereny Z."/>
            <person name="Hegedus B."/>
            <person name="Baldrian P."/>
            <person name="Stursova M."/>
            <person name="Weitz H."/>
            <person name="Taylor A."/>
            <person name="Grigoriev I.V."/>
            <person name="Nagy L.G."/>
            <person name="Martin F."/>
            <person name="Kauserud H."/>
        </authorList>
    </citation>
    <scope>NUCLEOTIDE SEQUENCE</scope>
    <source>
        <strain evidence="4">CBHHK173m</strain>
    </source>
</reference>
<dbReference type="Gene3D" id="3.30.70.330">
    <property type="match status" value="1"/>
</dbReference>
<dbReference type="AlphaFoldDB" id="A0AAD6XG90"/>
<keyword evidence="1" id="KW-0694">RNA-binding</keyword>
<feature type="region of interest" description="Disordered" evidence="2">
    <location>
        <begin position="232"/>
        <end position="286"/>
    </location>
</feature>
<dbReference type="Pfam" id="PF00076">
    <property type="entry name" value="RRM_1"/>
    <property type="match status" value="1"/>
</dbReference>
<dbReference type="PANTHER" id="PTHR19965:SF35">
    <property type="entry name" value="RNA ANNEALING PROTEIN YRA1"/>
    <property type="match status" value="1"/>
</dbReference>
<evidence type="ECO:0000313" key="4">
    <source>
        <dbReference type="EMBL" id="KAJ7076851.1"/>
    </source>
</evidence>
<dbReference type="CDD" id="cd00590">
    <property type="entry name" value="RRM_SF"/>
    <property type="match status" value="1"/>
</dbReference>
<dbReference type="InterPro" id="IPR051229">
    <property type="entry name" value="ALYREF_mRNA_export"/>
</dbReference>
<dbReference type="EMBL" id="JARJCN010000077">
    <property type="protein sequence ID" value="KAJ7076851.1"/>
    <property type="molecule type" value="Genomic_DNA"/>
</dbReference>
<protein>
    <recommendedName>
        <fullName evidence="3">RRM domain-containing protein</fullName>
    </recommendedName>
</protein>
<feature type="compositionally biased region" description="Gly residues" evidence="2">
    <location>
        <begin position="274"/>
        <end position="286"/>
    </location>
</feature>
<dbReference type="GO" id="GO:0005634">
    <property type="term" value="C:nucleus"/>
    <property type="evidence" value="ECO:0007669"/>
    <property type="project" value="TreeGrafter"/>
</dbReference>
<dbReference type="GO" id="GO:0003729">
    <property type="term" value="F:mRNA binding"/>
    <property type="evidence" value="ECO:0007669"/>
    <property type="project" value="TreeGrafter"/>
</dbReference>
<dbReference type="SUPFAM" id="SSF54928">
    <property type="entry name" value="RNA-binding domain, RBD"/>
    <property type="match status" value="1"/>
</dbReference>
<proteinExistence type="predicted"/>
<feature type="compositionally biased region" description="Gly residues" evidence="2">
    <location>
        <begin position="253"/>
        <end position="265"/>
    </location>
</feature>
<dbReference type="InterPro" id="IPR012677">
    <property type="entry name" value="Nucleotide-bd_a/b_plait_sf"/>
</dbReference>
<feature type="region of interest" description="Disordered" evidence="2">
    <location>
        <begin position="1"/>
        <end position="43"/>
    </location>
</feature>
<feature type="domain" description="RRM" evidence="3">
    <location>
        <begin position="106"/>
        <end position="169"/>
    </location>
</feature>